<evidence type="ECO:0000256" key="7">
    <source>
        <dbReference type="ARBA" id="ARBA00022691"/>
    </source>
</evidence>
<evidence type="ECO:0000256" key="11">
    <source>
        <dbReference type="ARBA" id="ARBA00023136"/>
    </source>
</evidence>
<keyword evidence="5 14" id="KW-0489">Methyltransferase</keyword>
<evidence type="ECO:0000256" key="14">
    <source>
        <dbReference type="PROSITE-ProRule" id="PRU01023"/>
    </source>
</evidence>
<dbReference type="InterPro" id="IPR001678">
    <property type="entry name" value="MeTrfase_RsmB-F_NOP2_dom"/>
</dbReference>
<evidence type="ECO:0000256" key="5">
    <source>
        <dbReference type="ARBA" id="ARBA00022603"/>
    </source>
</evidence>
<feature type="chain" id="PRO_5041908654" description="mannan endo-1,6-alpha-mannosidase" evidence="16">
    <location>
        <begin position="20"/>
        <end position="1103"/>
    </location>
</feature>
<dbReference type="InterPro" id="IPR049561">
    <property type="entry name" value="NSUN5_7_fdxn-like"/>
</dbReference>
<evidence type="ECO:0000256" key="16">
    <source>
        <dbReference type="SAM" id="SignalP"/>
    </source>
</evidence>
<evidence type="ECO:0000259" key="17">
    <source>
        <dbReference type="PROSITE" id="PS51686"/>
    </source>
</evidence>
<dbReference type="InterPro" id="IPR014480">
    <property type="entry name" value="Mannan-1_6-alpha_mannosidase"/>
</dbReference>
<keyword evidence="9" id="KW-0378">Hydrolase</keyword>
<dbReference type="InterPro" id="IPR023267">
    <property type="entry name" value="RCMT"/>
</dbReference>
<feature type="region of interest" description="Disordered" evidence="15">
    <location>
        <begin position="1007"/>
        <end position="1103"/>
    </location>
</feature>
<dbReference type="EC" id="3.2.1.101" evidence="4"/>
<comment type="similarity">
    <text evidence="3">Belongs to the glycosyl hydrolase 76 family.</text>
</comment>
<dbReference type="FunFam" id="1.50.10.20:FF:000006">
    <property type="entry name" value="Mannan endo-1,6-alpha-mannosidase"/>
    <property type="match status" value="1"/>
</dbReference>
<name>A0AAD6IPW2_DREDA</name>
<dbReference type="GO" id="GO:0003723">
    <property type="term" value="F:RNA binding"/>
    <property type="evidence" value="ECO:0007669"/>
    <property type="project" value="UniProtKB-UniRule"/>
</dbReference>
<keyword evidence="12" id="KW-0325">Glycoprotein</keyword>
<feature type="binding site" evidence="14">
    <location>
        <position position="760"/>
    </location>
    <ligand>
        <name>S-adenosyl-L-methionine</name>
        <dbReference type="ChEBI" id="CHEBI:59789"/>
    </ligand>
</feature>
<feature type="active site" description="Nucleophile" evidence="14">
    <location>
        <position position="911"/>
    </location>
</feature>
<gene>
    <name evidence="18" type="ORF">Dda_9193</name>
</gene>
<keyword evidence="7 14" id="KW-0949">S-adenosyl-L-methionine</keyword>
<evidence type="ECO:0000256" key="8">
    <source>
        <dbReference type="ARBA" id="ARBA00022729"/>
    </source>
</evidence>
<keyword evidence="19" id="KW-1185">Reference proteome</keyword>
<dbReference type="GO" id="GO:0009272">
    <property type="term" value="P:fungal-type cell wall biogenesis"/>
    <property type="evidence" value="ECO:0007669"/>
    <property type="project" value="TreeGrafter"/>
</dbReference>
<evidence type="ECO:0000256" key="12">
    <source>
        <dbReference type="ARBA" id="ARBA00023180"/>
    </source>
</evidence>
<dbReference type="Pfam" id="PF01189">
    <property type="entry name" value="Methyltr_RsmB-F"/>
    <property type="match status" value="1"/>
</dbReference>
<proteinExistence type="inferred from homology"/>
<sequence>MRLSTFSSAALLAAQVASAIELNVDSYDSIKAAAKTVAKDLANGFWDPFSVNGVPYPRYYWWLHGAILGAFVDYWAFTGDDTYNSNVTVGWLRGVSPSLDLQPDEQSFSEGNDDQGFWSIMSMDATERVFPESEGQKEMNAGFLEITQTVQNLQANRWDDTNCGGGLRWQINPANTGYTYKNTISNGLFFQMNARLAKYTKNSTYADWAEKTYKWLRATKIITDDYYINDGASIPDCTKFTDLRWTYNYGTLLAGCAAMYNFTNQDPYWKQQIDSILKSTYATFFDPESGAIKEIQCQDSNTCNSDQPSFKAYLVRWMGYTAQVAPYTYNDIMPRLRKNAQLAAATCTGQPGGTACGLKWNIGPQWDGMYGLGEQLAAMEVIQNIAPFVAPAGKTGNIVNSDQGTSKSNPGGMGTRAGVHDRNAKYLPYRLTNYDITTADRAGAAIITLLVIGSFASGHAPILLVALSSSIELSPPNIETPSGHAIMSLYLEAASILQSPQTTSLKSIIYNPSTPFKSPQPKLYALIVETLKFQDILKEVVENAGILQLERKLTPLLSILLTHDLLLARSGIAASNGPLKDAITRHKARLNAEFTRARIRRGHADVKALADAVNAEHVRESEDGVTTTSTGLTTFNPRWIRVNTLKMSLDEALQSPTFREFDEVSGMTDMFFFNTVQKHYHRKAEMLPDIFAIHPSHDVVSSELYKSGAIILQSAASCLPAIMLNPPVGATVVDGCAAPGNKTTHLAALVGVTGKVFAVERDRRRAEVLEKMTGKAGTEKIVKVLRATDFTTIGEGHEAWSARYLLLDPSCSGSGILQRIDWDISKLSLPRIPDKSSKGPSRKRKRGGLDEGSNAELPGDQQGGQQPSDDAEVLEQDANKERLQSLADFQLAIVLHAFSFPNATRITYSTCSIHAEENEGVVVRALSSETAKTRGWTVQSREENPLAPWHRRGILEEFSSLDADEEERKRVAKGCVRVNRTDSLGGGFFVVCFVRNAGEELRLDGGTKFGSSSSSSSSNHTGAVERSLEKDEGSCGEMQDDEEWHGIPDDANTNQTALAVAAATEGSTALKKRKKPKRGAQDNMAANAVANRRFQKKRGKGWS</sequence>
<feature type="region of interest" description="Disordered" evidence="15">
    <location>
        <begin position="831"/>
        <end position="873"/>
    </location>
</feature>
<comment type="catalytic activity">
    <reaction evidence="1">
        <text>Random hydrolysis of (1-&gt;6)-alpha-D-mannosidic linkages in unbranched (1-&gt;6)-mannans.</text>
        <dbReference type="EC" id="3.2.1.101"/>
    </reaction>
</comment>
<keyword evidence="6 14" id="KW-0808">Transferase</keyword>
<dbReference type="SUPFAM" id="SSF48208">
    <property type="entry name" value="Six-hairpin glycosidases"/>
    <property type="match status" value="1"/>
</dbReference>
<dbReference type="Gene3D" id="1.50.10.20">
    <property type="match status" value="1"/>
</dbReference>
<dbReference type="EMBL" id="JAQGDS010000015">
    <property type="protein sequence ID" value="KAJ6256101.1"/>
    <property type="molecule type" value="Genomic_DNA"/>
</dbReference>
<dbReference type="Gene3D" id="3.30.70.1170">
    <property type="entry name" value="Sun protein, domain 3"/>
    <property type="match status" value="1"/>
</dbReference>
<keyword evidence="8 16" id="KW-0732">Signal</keyword>
<comment type="subcellular location">
    <subcellularLocation>
        <location evidence="2">Endomembrane system</location>
    </subcellularLocation>
</comment>
<dbReference type="SUPFAM" id="SSF53335">
    <property type="entry name" value="S-adenosyl-L-methionine-dependent methyltransferases"/>
    <property type="match status" value="1"/>
</dbReference>
<feature type="binding site" evidence="14">
    <location>
        <position position="808"/>
    </location>
    <ligand>
        <name>S-adenosyl-L-methionine</name>
        <dbReference type="ChEBI" id="CHEBI:59789"/>
    </ligand>
</feature>
<evidence type="ECO:0000256" key="15">
    <source>
        <dbReference type="SAM" id="MobiDB-lite"/>
    </source>
</evidence>
<feature type="compositionally biased region" description="Basic residues" evidence="15">
    <location>
        <begin position="1093"/>
        <end position="1103"/>
    </location>
</feature>
<evidence type="ECO:0000256" key="1">
    <source>
        <dbReference type="ARBA" id="ARBA00001452"/>
    </source>
</evidence>
<evidence type="ECO:0000256" key="6">
    <source>
        <dbReference type="ARBA" id="ARBA00022679"/>
    </source>
</evidence>
<dbReference type="InterPro" id="IPR049560">
    <property type="entry name" value="MeTrfase_RsmB-F_NOP2_cat"/>
</dbReference>
<evidence type="ECO:0000256" key="4">
    <source>
        <dbReference type="ARBA" id="ARBA00012350"/>
    </source>
</evidence>
<dbReference type="GO" id="GO:0016052">
    <property type="term" value="P:carbohydrate catabolic process"/>
    <property type="evidence" value="ECO:0007669"/>
    <property type="project" value="InterPro"/>
</dbReference>
<dbReference type="Pfam" id="PF21153">
    <property type="entry name" value="NSUN5_N"/>
    <property type="match status" value="1"/>
</dbReference>
<organism evidence="18 19">
    <name type="scientific">Drechslerella dactyloides</name>
    <name type="common">Nematode-trapping fungus</name>
    <name type="synonym">Arthrobotrys dactyloides</name>
    <dbReference type="NCBI Taxonomy" id="74499"/>
    <lineage>
        <taxon>Eukaryota</taxon>
        <taxon>Fungi</taxon>
        <taxon>Dikarya</taxon>
        <taxon>Ascomycota</taxon>
        <taxon>Pezizomycotina</taxon>
        <taxon>Orbiliomycetes</taxon>
        <taxon>Orbiliales</taxon>
        <taxon>Orbiliaceae</taxon>
        <taxon>Drechslerella</taxon>
    </lineage>
</organism>
<dbReference type="GO" id="GO:0001510">
    <property type="term" value="P:RNA methylation"/>
    <property type="evidence" value="ECO:0007669"/>
    <property type="project" value="InterPro"/>
</dbReference>
<dbReference type="PROSITE" id="PS51686">
    <property type="entry name" value="SAM_MT_RSMB_NOP"/>
    <property type="match status" value="1"/>
</dbReference>
<feature type="signal peptide" evidence="16">
    <location>
        <begin position="1"/>
        <end position="19"/>
    </location>
</feature>
<reference evidence="18" key="1">
    <citation type="submission" date="2023-01" db="EMBL/GenBank/DDBJ databases">
        <title>The chitinases involved in constricting ring structure development in the nematode-trapping fungus Drechslerella dactyloides.</title>
        <authorList>
            <person name="Wang R."/>
            <person name="Zhang L."/>
            <person name="Tang P."/>
            <person name="Li S."/>
            <person name="Liang L."/>
        </authorList>
    </citation>
    <scope>NUCLEOTIDE SEQUENCE</scope>
    <source>
        <strain evidence="18">YMF1.00031</strain>
    </source>
</reference>
<feature type="compositionally biased region" description="Low complexity" evidence="15">
    <location>
        <begin position="858"/>
        <end position="868"/>
    </location>
</feature>
<feature type="domain" description="SAM-dependent MTase RsmB/NOP-type" evidence="17">
    <location>
        <begin position="628"/>
        <end position="996"/>
    </location>
</feature>
<feature type="binding site" evidence="14">
    <location>
        <position position="789"/>
    </location>
    <ligand>
        <name>S-adenosyl-L-methionine</name>
        <dbReference type="ChEBI" id="CHEBI:59789"/>
    </ligand>
</feature>
<dbReference type="PANTHER" id="PTHR12145:SF36">
    <property type="entry name" value="MANNAN ENDO-1,6-ALPHA-MANNOSIDASE DCW1"/>
    <property type="match status" value="1"/>
</dbReference>
<evidence type="ECO:0000256" key="13">
    <source>
        <dbReference type="ARBA" id="ARBA00023295"/>
    </source>
</evidence>
<dbReference type="Gene3D" id="3.40.50.150">
    <property type="entry name" value="Vaccinia Virus protein VP39"/>
    <property type="match status" value="1"/>
</dbReference>
<evidence type="ECO:0000313" key="19">
    <source>
        <dbReference type="Proteomes" id="UP001221413"/>
    </source>
</evidence>
<comment type="similarity">
    <text evidence="14">Belongs to the class I-like SAM-binding methyltransferase superfamily. RsmB/NOP family.</text>
</comment>
<keyword evidence="10 14" id="KW-0694">RNA-binding</keyword>
<dbReference type="InterPro" id="IPR048889">
    <property type="entry name" value="NSUN5_RCM1_N"/>
</dbReference>
<dbReference type="GO" id="GO:0008173">
    <property type="term" value="F:RNA methyltransferase activity"/>
    <property type="evidence" value="ECO:0007669"/>
    <property type="project" value="InterPro"/>
</dbReference>
<protein>
    <recommendedName>
        <fullName evidence="4">mannan endo-1,6-alpha-mannosidase</fullName>
        <ecNumber evidence="4">3.2.1.101</ecNumber>
    </recommendedName>
</protein>
<dbReference type="AlphaFoldDB" id="A0AAD6IPW2"/>
<dbReference type="Pfam" id="PF03663">
    <property type="entry name" value="Glyco_hydro_76"/>
    <property type="match status" value="1"/>
</dbReference>
<feature type="binding site" evidence="14">
    <location>
        <begin position="736"/>
        <end position="742"/>
    </location>
    <ligand>
        <name>S-adenosyl-L-methionine</name>
        <dbReference type="ChEBI" id="CHEBI:59789"/>
    </ligand>
</feature>
<dbReference type="InterPro" id="IPR029063">
    <property type="entry name" value="SAM-dependent_MTases_sf"/>
</dbReference>
<dbReference type="InterPro" id="IPR008928">
    <property type="entry name" value="6-hairpin_glycosidase_sf"/>
</dbReference>
<evidence type="ECO:0000256" key="9">
    <source>
        <dbReference type="ARBA" id="ARBA00022801"/>
    </source>
</evidence>
<accession>A0AAD6IPW2</accession>
<dbReference type="InterPro" id="IPR005198">
    <property type="entry name" value="Glyco_hydro_76"/>
</dbReference>
<dbReference type="GO" id="GO:0008496">
    <property type="term" value="F:mannan endo-1,6-alpha-mannosidase activity"/>
    <property type="evidence" value="ECO:0007669"/>
    <property type="project" value="UniProtKB-EC"/>
</dbReference>
<evidence type="ECO:0000256" key="3">
    <source>
        <dbReference type="ARBA" id="ARBA00009699"/>
    </source>
</evidence>
<dbReference type="Proteomes" id="UP001221413">
    <property type="component" value="Unassembled WGS sequence"/>
</dbReference>
<evidence type="ECO:0000256" key="2">
    <source>
        <dbReference type="ARBA" id="ARBA00004308"/>
    </source>
</evidence>
<keyword evidence="13" id="KW-0326">Glycosidase</keyword>
<keyword evidence="11" id="KW-0472">Membrane</keyword>
<evidence type="ECO:0000256" key="10">
    <source>
        <dbReference type="ARBA" id="ARBA00022884"/>
    </source>
</evidence>
<evidence type="ECO:0000313" key="18">
    <source>
        <dbReference type="EMBL" id="KAJ6256101.1"/>
    </source>
</evidence>
<dbReference type="PANTHER" id="PTHR12145">
    <property type="entry name" value="MANNAN ENDO-1,6-ALPHA-MANNOSIDASE DCW1"/>
    <property type="match status" value="1"/>
</dbReference>
<comment type="caution">
    <text evidence="18">The sequence shown here is derived from an EMBL/GenBank/DDBJ whole genome shotgun (WGS) entry which is preliminary data.</text>
</comment>
<dbReference type="Pfam" id="PF21148">
    <property type="entry name" value="NSUN5_fdxn-like"/>
    <property type="match status" value="1"/>
</dbReference>
<dbReference type="GO" id="GO:0012505">
    <property type="term" value="C:endomembrane system"/>
    <property type="evidence" value="ECO:0007669"/>
    <property type="project" value="UniProtKB-SubCell"/>
</dbReference>
<dbReference type="PRINTS" id="PR02008">
    <property type="entry name" value="RCMTFAMILY"/>
</dbReference>